<gene>
    <name evidence="1" type="ORF">Salat_2963900</name>
</gene>
<name>A0AAE1XI11_9LAMI</name>
<protein>
    <submittedName>
        <fullName evidence="1">Uncharacterized protein</fullName>
    </submittedName>
</protein>
<evidence type="ECO:0000313" key="2">
    <source>
        <dbReference type="Proteomes" id="UP001293254"/>
    </source>
</evidence>
<dbReference type="AlphaFoldDB" id="A0AAE1XI11"/>
<keyword evidence="2" id="KW-1185">Reference proteome</keyword>
<reference evidence="1" key="1">
    <citation type="submission" date="2020-06" db="EMBL/GenBank/DDBJ databases">
        <authorList>
            <person name="Li T."/>
            <person name="Hu X."/>
            <person name="Zhang T."/>
            <person name="Song X."/>
            <person name="Zhang H."/>
            <person name="Dai N."/>
            <person name="Sheng W."/>
            <person name="Hou X."/>
            <person name="Wei L."/>
        </authorList>
    </citation>
    <scope>NUCLEOTIDE SEQUENCE</scope>
    <source>
        <strain evidence="1">3651</strain>
        <tissue evidence="1">Leaf</tissue>
    </source>
</reference>
<dbReference type="Proteomes" id="UP001293254">
    <property type="component" value="Unassembled WGS sequence"/>
</dbReference>
<evidence type="ECO:0000313" key="1">
    <source>
        <dbReference type="EMBL" id="KAK4412226.1"/>
    </source>
</evidence>
<organism evidence="1 2">
    <name type="scientific">Sesamum alatum</name>
    <dbReference type="NCBI Taxonomy" id="300844"/>
    <lineage>
        <taxon>Eukaryota</taxon>
        <taxon>Viridiplantae</taxon>
        <taxon>Streptophyta</taxon>
        <taxon>Embryophyta</taxon>
        <taxon>Tracheophyta</taxon>
        <taxon>Spermatophyta</taxon>
        <taxon>Magnoliopsida</taxon>
        <taxon>eudicotyledons</taxon>
        <taxon>Gunneridae</taxon>
        <taxon>Pentapetalae</taxon>
        <taxon>asterids</taxon>
        <taxon>lamiids</taxon>
        <taxon>Lamiales</taxon>
        <taxon>Pedaliaceae</taxon>
        <taxon>Sesamum</taxon>
    </lineage>
</organism>
<accession>A0AAE1XI11</accession>
<sequence length="110" mass="11882">MENNFLPYSGDALIFELAVSTGYSPGTGHSIFPYIPSSTKYPGPIGRVNKLKSYSNSGKGWPPVALEVEDVRLVAVLKGKILNEKLVLVLCAQKLEILLSPALSPLKPMP</sequence>
<proteinExistence type="predicted"/>
<comment type="caution">
    <text evidence="1">The sequence shown here is derived from an EMBL/GenBank/DDBJ whole genome shotgun (WGS) entry which is preliminary data.</text>
</comment>
<dbReference type="EMBL" id="JACGWO010000017">
    <property type="protein sequence ID" value="KAK4412226.1"/>
    <property type="molecule type" value="Genomic_DNA"/>
</dbReference>
<reference evidence="1" key="2">
    <citation type="journal article" date="2024" name="Plant">
        <title>Genomic evolution and insights into agronomic trait innovations of Sesamum species.</title>
        <authorList>
            <person name="Miao H."/>
            <person name="Wang L."/>
            <person name="Qu L."/>
            <person name="Liu H."/>
            <person name="Sun Y."/>
            <person name="Le M."/>
            <person name="Wang Q."/>
            <person name="Wei S."/>
            <person name="Zheng Y."/>
            <person name="Lin W."/>
            <person name="Duan Y."/>
            <person name="Cao H."/>
            <person name="Xiong S."/>
            <person name="Wang X."/>
            <person name="Wei L."/>
            <person name="Li C."/>
            <person name="Ma Q."/>
            <person name="Ju M."/>
            <person name="Zhao R."/>
            <person name="Li G."/>
            <person name="Mu C."/>
            <person name="Tian Q."/>
            <person name="Mei H."/>
            <person name="Zhang T."/>
            <person name="Gao T."/>
            <person name="Zhang H."/>
        </authorList>
    </citation>
    <scope>NUCLEOTIDE SEQUENCE</scope>
    <source>
        <strain evidence="1">3651</strain>
    </source>
</reference>